<accession>A0A937VWS5</accession>
<organism evidence="2 3">
    <name type="scientific">Tectimicrobiota bacterium</name>
    <dbReference type="NCBI Taxonomy" id="2528274"/>
    <lineage>
        <taxon>Bacteria</taxon>
        <taxon>Pseudomonadati</taxon>
        <taxon>Nitrospinota/Tectimicrobiota group</taxon>
        <taxon>Candidatus Tectimicrobiota</taxon>
    </lineage>
</organism>
<keyword evidence="1" id="KW-0472">Membrane</keyword>
<feature type="transmembrane region" description="Helical" evidence="1">
    <location>
        <begin position="22"/>
        <end position="44"/>
    </location>
</feature>
<protein>
    <recommendedName>
        <fullName evidence="4">Flippase-like domain-containing protein</fullName>
    </recommendedName>
</protein>
<feature type="transmembrane region" description="Helical" evidence="1">
    <location>
        <begin position="133"/>
        <end position="158"/>
    </location>
</feature>
<evidence type="ECO:0000313" key="2">
    <source>
        <dbReference type="EMBL" id="MBM3222483.1"/>
    </source>
</evidence>
<comment type="caution">
    <text evidence="2">The sequence shown here is derived from an EMBL/GenBank/DDBJ whole genome shotgun (WGS) entry which is preliminary data.</text>
</comment>
<sequence>MPEPALPDTVTPDDVARRPSPWVRALPVVLTVVIFGLIFWRIPFGAFWQALDKAQWLPFLALMGTFSLCFFALDTFVLSRVIRWFHGPLRYRELLPVRAVTYLVSIINTQLAQGALALYMYRRFHTPLAQISSTVALMILLETTNLIMFATAGCLAFPGEAPRVLLAFPLVLGLLWGLVLLLARGKLGRLGQRVSASALLSTFRRVRLSQGVIVLGLKGSIFLLALLVHSQALSLFGIAIPLSRLVAFLPVVFLVGALPITVAHLGTSQAAWIFFFSAYAPAADLLAYSLVSHLTFMLANGMFGVIFLPRAYRDLWR</sequence>
<feature type="transmembrane region" description="Helical" evidence="1">
    <location>
        <begin position="211"/>
        <end position="229"/>
    </location>
</feature>
<feature type="transmembrane region" description="Helical" evidence="1">
    <location>
        <begin position="235"/>
        <end position="255"/>
    </location>
</feature>
<evidence type="ECO:0000256" key="1">
    <source>
        <dbReference type="SAM" id="Phobius"/>
    </source>
</evidence>
<dbReference type="AlphaFoldDB" id="A0A937VWS5"/>
<reference evidence="2" key="1">
    <citation type="submission" date="2019-03" db="EMBL/GenBank/DDBJ databases">
        <title>Lake Tanganyika Metagenome-Assembled Genomes (MAGs).</title>
        <authorList>
            <person name="Tran P."/>
        </authorList>
    </citation>
    <scope>NUCLEOTIDE SEQUENCE</scope>
    <source>
        <strain evidence="2">K_DeepCast_65m_m2_066</strain>
    </source>
</reference>
<feature type="transmembrane region" description="Helical" evidence="1">
    <location>
        <begin position="56"/>
        <end position="79"/>
    </location>
</feature>
<gene>
    <name evidence="2" type="ORF">FJZ47_01575</name>
</gene>
<dbReference type="GO" id="GO:0005886">
    <property type="term" value="C:plasma membrane"/>
    <property type="evidence" value="ECO:0007669"/>
    <property type="project" value="UniProtKB-SubCell"/>
</dbReference>
<keyword evidence="1" id="KW-0812">Transmembrane</keyword>
<evidence type="ECO:0000313" key="3">
    <source>
        <dbReference type="Proteomes" id="UP000712673"/>
    </source>
</evidence>
<keyword evidence="1" id="KW-1133">Transmembrane helix</keyword>
<feature type="transmembrane region" description="Helical" evidence="1">
    <location>
        <begin position="164"/>
        <end position="183"/>
    </location>
</feature>
<dbReference type="Proteomes" id="UP000712673">
    <property type="component" value="Unassembled WGS sequence"/>
</dbReference>
<name>A0A937VWS5_UNCTE</name>
<evidence type="ECO:0008006" key="4">
    <source>
        <dbReference type="Google" id="ProtNLM"/>
    </source>
</evidence>
<dbReference type="EMBL" id="VGLS01000024">
    <property type="protein sequence ID" value="MBM3222483.1"/>
    <property type="molecule type" value="Genomic_DNA"/>
</dbReference>
<feature type="transmembrane region" description="Helical" evidence="1">
    <location>
        <begin position="99"/>
        <end position="121"/>
    </location>
</feature>
<proteinExistence type="predicted"/>
<feature type="transmembrane region" description="Helical" evidence="1">
    <location>
        <begin position="286"/>
        <end position="308"/>
    </location>
</feature>